<protein>
    <submittedName>
        <fullName evidence="1">Uncharacterized protein</fullName>
    </submittedName>
</protein>
<dbReference type="Proteomes" id="UP000681027">
    <property type="component" value="Unassembled WGS sequence"/>
</dbReference>
<comment type="caution">
    <text evidence="1">The sequence shown here is derived from an EMBL/GenBank/DDBJ whole genome shotgun (WGS) entry which is preliminary data.</text>
</comment>
<evidence type="ECO:0000313" key="2">
    <source>
        <dbReference type="Proteomes" id="UP000681027"/>
    </source>
</evidence>
<dbReference type="RefSeq" id="WP_213101862.1">
    <property type="nucleotide sequence ID" value="NZ_JAGYPM010000002.1"/>
</dbReference>
<dbReference type="EMBL" id="JAGYPM010000002">
    <property type="protein sequence ID" value="MBS4190408.1"/>
    <property type="molecule type" value="Genomic_DNA"/>
</dbReference>
<name>A0ABS5NRG1_9BACI</name>
<evidence type="ECO:0000313" key="1">
    <source>
        <dbReference type="EMBL" id="MBS4190408.1"/>
    </source>
</evidence>
<gene>
    <name evidence="1" type="ORF">KHA94_09400</name>
</gene>
<organism evidence="1 2">
    <name type="scientific">Cytobacillus citreus</name>
    <dbReference type="NCBI Taxonomy" id="2833586"/>
    <lineage>
        <taxon>Bacteria</taxon>
        <taxon>Bacillati</taxon>
        <taxon>Bacillota</taxon>
        <taxon>Bacilli</taxon>
        <taxon>Bacillales</taxon>
        <taxon>Bacillaceae</taxon>
        <taxon>Cytobacillus</taxon>
    </lineage>
</organism>
<sequence length="58" mass="6819">MSKNPFRSEMPCVNTLYFIKDGTVYDEFDLERYEGIRQQEELALFIKMMSNSTGDSNK</sequence>
<accession>A0ABS5NRG1</accession>
<proteinExistence type="predicted"/>
<keyword evidence="2" id="KW-1185">Reference proteome</keyword>
<reference evidence="1 2" key="1">
    <citation type="submission" date="2021-05" db="EMBL/GenBank/DDBJ databases">
        <title>Novel Bacillus species.</title>
        <authorList>
            <person name="Liu G."/>
        </authorList>
    </citation>
    <scope>NUCLEOTIDE SEQUENCE [LARGE SCALE GENOMIC DNA]</scope>
    <source>
        <strain evidence="1 2">FJAT-49705</strain>
    </source>
</reference>